<feature type="domain" description="KIB1-4 beta-propeller" evidence="2">
    <location>
        <begin position="106"/>
        <end position="436"/>
    </location>
</feature>
<dbReference type="PANTHER" id="PTHR33165">
    <property type="entry name" value="F-BOX DOMAIN CONTAINING PROTEIN-LIKE-RELATED"/>
    <property type="match status" value="1"/>
</dbReference>
<feature type="compositionally biased region" description="Acidic residues" evidence="1">
    <location>
        <begin position="311"/>
        <end position="328"/>
    </location>
</feature>
<dbReference type="InterPro" id="IPR005174">
    <property type="entry name" value="KIB1-4_b-propeller"/>
</dbReference>
<proteinExistence type="predicted"/>
<evidence type="ECO:0000259" key="2">
    <source>
        <dbReference type="Pfam" id="PF03478"/>
    </source>
</evidence>
<sequence length="471" mass="51478">MKEGDGWSSERRWPHGSTKFGGLSIIPEWNSLPTELVQVVADRVLSTTGGVDAYMDMRAVCSTWRSAIAKPSPLAAVAGLRFRPRHWVMLDLQPDDRNDDDDARLFLHVPTGRIRRLHLPVLRDNFVAGATDGLLVRGDMYPPHLARVSAHATGSCWTCNPTTATTTMTLASSSTSPPGASAACTSRCSATTSSPVLLTVSSCAGTCDMLHFPAALPRHFKHTSVKGGSHSTLVLLRWGSVVCAAPNSDFFTETEEAVETYLVSIVNYQGDVYCADARGCVFKLVAPAADQCDDDELLVIPEVSPPGVDVYAEEGDDDDDTKEGDDGSEMPSYLVESAGELLLVRYVDETLKVFRVDVEHKLLEEVKSLGGRTLFLGQERCVSVDAAKLPSVDGDCIYMLDFENVSMSDSEDMSMSDSEDMPILDSGDKCDMCVYNLRGDMVDIIYSKDFRARPFSLVQVLLWYCDVLPKL</sequence>
<reference evidence="3" key="1">
    <citation type="submission" date="2015-06" db="UniProtKB">
        <authorList>
            <consortium name="EnsemblPlants"/>
        </authorList>
    </citation>
    <scope>IDENTIFICATION</scope>
</reference>
<evidence type="ECO:0000313" key="3">
    <source>
        <dbReference type="EnsemblPlants" id="EMT03190"/>
    </source>
</evidence>
<organism evidence="3">
    <name type="scientific">Aegilops tauschii</name>
    <name type="common">Tausch's goatgrass</name>
    <name type="synonym">Aegilops squarrosa</name>
    <dbReference type="NCBI Taxonomy" id="37682"/>
    <lineage>
        <taxon>Eukaryota</taxon>
        <taxon>Viridiplantae</taxon>
        <taxon>Streptophyta</taxon>
        <taxon>Embryophyta</taxon>
        <taxon>Tracheophyta</taxon>
        <taxon>Spermatophyta</taxon>
        <taxon>Magnoliopsida</taxon>
        <taxon>Liliopsida</taxon>
        <taxon>Poales</taxon>
        <taxon>Poaceae</taxon>
        <taxon>BOP clade</taxon>
        <taxon>Pooideae</taxon>
        <taxon>Triticodae</taxon>
        <taxon>Triticeae</taxon>
        <taxon>Triticinae</taxon>
        <taxon>Aegilops</taxon>
    </lineage>
</organism>
<accession>N1QTD4</accession>
<evidence type="ECO:0000256" key="1">
    <source>
        <dbReference type="SAM" id="MobiDB-lite"/>
    </source>
</evidence>
<dbReference type="PANTHER" id="PTHR33165:SF35">
    <property type="entry name" value="DUF295 DOMAIN-CONTAINING PROTEIN"/>
    <property type="match status" value="1"/>
</dbReference>
<dbReference type="AlphaFoldDB" id="N1QTD4"/>
<dbReference type="EnsemblPlants" id="EMT03190">
    <property type="protein sequence ID" value="EMT03190"/>
    <property type="gene ID" value="F775_13739"/>
</dbReference>
<dbReference type="Pfam" id="PF03478">
    <property type="entry name" value="Beta-prop_KIB1-4"/>
    <property type="match status" value="1"/>
</dbReference>
<name>N1QTD4_AEGTA</name>
<feature type="region of interest" description="Disordered" evidence="1">
    <location>
        <begin position="307"/>
        <end position="331"/>
    </location>
</feature>
<dbReference type="ExpressionAtlas" id="N1QTD4">
    <property type="expression patterns" value="baseline"/>
</dbReference>
<protein>
    <recommendedName>
        <fullName evidence="2">KIB1-4 beta-propeller domain-containing protein</fullName>
    </recommendedName>
</protein>